<evidence type="ECO:0000313" key="1">
    <source>
        <dbReference type="EMBL" id="KAI3790520.1"/>
    </source>
</evidence>
<keyword evidence="2" id="KW-1185">Reference proteome</keyword>
<protein>
    <submittedName>
        <fullName evidence="1">Uncharacterized protein</fullName>
    </submittedName>
</protein>
<reference evidence="2" key="1">
    <citation type="journal article" date="2022" name="Mol. Ecol. Resour.">
        <title>The genomes of chicory, endive, great burdock and yacon provide insights into Asteraceae palaeo-polyploidization history and plant inulin production.</title>
        <authorList>
            <person name="Fan W."/>
            <person name="Wang S."/>
            <person name="Wang H."/>
            <person name="Wang A."/>
            <person name="Jiang F."/>
            <person name="Liu H."/>
            <person name="Zhao H."/>
            <person name="Xu D."/>
            <person name="Zhang Y."/>
        </authorList>
    </citation>
    <scope>NUCLEOTIDE SEQUENCE [LARGE SCALE GENOMIC DNA]</scope>
    <source>
        <strain evidence="2">cv. Punajuju</strain>
    </source>
</reference>
<proteinExistence type="predicted"/>
<name>A0ACB9H5S5_CICIN</name>
<evidence type="ECO:0000313" key="2">
    <source>
        <dbReference type="Proteomes" id="UP001055811"/>
    </source>
</evidence>
<sequence length="152" mass="17921">MSTLPISHSIFNLHSQLLRIFSYFRVYKKREPPPSHHCFSKHRNISIALPLLLLFPHHQSHRSSSHYRYTHPHLQSMFEKGFHLPPLTASSRSYVTGDRQRQYFEAILKVELTTVLLLTVDTYELTTESLVQEDVPFWQGLRFRLSLTFLSL</sequence>
<organism evidence="1 2">
    <name type="scientific">Cichorium intybus</name>
    <name type="common">Chicory</name>
    <dbReference type="NCBI Taxonomy" id="13427"/>
    <lineage>
        <taxon>Eukaryota</taxon>
        <taxon>Viridiplantae</taxon>
        <taxon>Streptophyta</taxon>
        <taxon>Embryophyta</taxon>
        <taxon>Tracheophyta</taxon>
        <taxon>Spermatophyta</taxon>
        <taxon>Magnoliopsida</taxon>
        <taxon>eudicotyledons</taxon>
        <taxon>Gunneridae</taxon>
        <taxon>Pentapetalae</taxon>
        <taxon>asterids</taxon>
        <taxon>campanulids</taxon>
        <taxon>Asterales</taxon>
        <taxon>Asteraceae</taxon>
        <taxon>Cichorioideae</taxon>
        <taxon>Cichorieae</taxon>
        <taxon>Cichoriinae</taxon>
        <taxon>Cichorium</taxon>
    </lineage>
</organism>
<reference evidence="1 2" key="2">
    <citation type="journal article" date="2022" name="Mol. Ecol. Resour.">
        <title>The genomes of chicory, endive, great burdock and yacon provide insights into Asteraceae paleo-polyploidization history and plant inulin production.</title>
        <authorList>
            <person name="Fan W."/>
            <person name="Wang S."/>
            <person name="Wang H."/>
            <person name="Wang A."/>
            <person name="Jiang F."/>
            <person name="Liu H."/>
            <person name="Zhao H."/>
            <person name="Xu D."/>
            <person name="Zhang Y."/>
        </authorList>
    </citation>
    <scope>NUCLEOTIDE SEQUENCE [LARGE SCALE GENOMIC DNA]</scope>
    <source>
        <strain evidence="2">cv. Punajuju</strain>
        <tissue evidence="1">Leaves</tissue>
    </source>
</reference>
<accession>A0ACB9H5S5</accession>
<comment type="caution">
    <text evidence="1">The sequence shown here is derived from an EMBL/GenBank/DDBJ whole genome shotgun (WGS) entry which is preliminary data.</text>
</comment>
<dbReference type="EMBL" id="CM042009">
    <property type="protein sequence ID" value="KAI3790520.1"/>
    <property type="molecule type" value="Genomic_DNA"/>
</dbReference>
<gene>
    <name evidence="1" type="ORF">L2E82_03616</name>
</gene>
<dbReference type="Proteomes" id="UP001055811">
    <property type="component" value="Linkage Group LG01"/>
</dbReference>